<organism evidence="1 2">
    <name type="scientific">Ascobolus immersus RN42</name>
    <dbReference type="NCBI Taxonomy" id="1160509"/>
    <lineage>
        <taxon>Eukaryota</taxon>
        <taxon>Fungi</taxon>
        <taxon>Dikarya</taxon>
        <taxon>Ascomycota</taxon>
        <taxon>Pezizomycotina</taxon>
        <taxon>Pezizomycetes</taxon>
        <taxon>Pezizales</taxon>
        <taxon>Ascobolaceae</taxon>
        <taxon>Ascobolus</taxon>
    </lineage>
</organism>
<proteinExistence type="predicted"/>
<reference evidence="1 2" key="1">
    <citation type="journal article" date="2018" name="Nat. Ecol. Evol.">
        <title>Pezizomycetes genomes reveal the molecular basis of ectomycorrhizal truffle lifestyle.</title>
        <authorList>
            <person name="Murat C."/>
            <person name="Payen T."/>
            <person name="Noel B."/>
            <person name="Kuo A."/>
            <person name="Morin E."/>
            <person name="Chen J."/>
            <person name="Kohler A."/>
            <person name="Krizsan K."/>
            <person name="Balestrini R."/>
            <person name="Da Silva C."/>
            <person name="Montanini B."/>
            <person name="Hainaut M."/>
            <person name="Levati E."/>
            <person name="Barry K.W."/>
            <person name="Belfiori B."/>
            <person name="Cichocki N."/>
            <person name="Clum A."/>
            <person name="Dockter R.B."/>
            <person name="Fauchery L."/>
            <person name="Guy J."/>
            <person name="Iotti M."/>
            <person name="Le Tacon F."/>
            <person name="Lindquist E.A."/>
            <person name="Lipzen A."/>
            <person name="Malagnac F."/>
            <person name="Mello A."/>
            <person name="Molinier V."/>
            <person name="Miyauchi S."/>
            <person name="Poulain J."/>
            <person name="Riccioni C."/>
            <person name="Rubini A."/>
            <person name="Sitrit Y."/>
            <person name="Splivallo R."/>
            <person name="Traeger S."/>
            <person name="Wang M."/>
            <person name="Zifcakova L."/>
            <person name="Wipf D."/>
            <person name="Zambonelli A."/>
            <person name="Paolocci F."/>
            <person name="Nowrousian M."/>
            <person name="Ottonello S."/>
            <person name="Baldrian P."/>
            <person name="Spatafora J.W."/>
            <person name="Henrissat B."/>
            <person name="Nagy L.G."/>
            <person name="Aury J.M."/>
            <person name="Wincker P."/>
            <person name="Grigoriev I.V."/>
            <person name="Bonfante P."/>
            <person name="Martin F.M."/>
        </authorList>
    </citation>
    <scope>NUCLEOTIDE SEQUENCE [LARGE SCALE GENOMIC DNA]</scope>
    <source>
        <strain evidence="1 2">RN42</strain>
    </source>
</reference>
<evidence type="ECO:0000313" key="1">
    <source>
        <dbReference type="EMBL" id="RPA76400.1"/>
    </source>
</evidence>
<name>A0A3N4HX28_ASCIM</name>
<protein>
    <submittedName>
        <fullName evidence="1">Uncharacterized protein</fullName>
    </submittedName>
</protein>
<dbReference type="AlphaFoldDB" id="A0A3N4HX28"/>
<dbReference type="Proteomes" id="UP000275078">
    <property type="component" value="Unassembled WGS sequence"/>
</dbReference>
<keyword evidence="2" id="KW-1185">Reference proteome</keyword>
<gene>
    <name evidence="1" type="ORF">BJ508DRAFT_311128</name>
</gene>
<dbReference type="EMBL" id="ML119745">
    <property type="protein sequence ID" value="RPA76400.1"/>
    <property type="molecule type" value="Genomic_DNA"/>
</dbReference>
<accession>A0A3N4HX28</accession>
<evidence type="ECO:0000313" key="2">
    <source>
        <dbReference type="Proteomes" id="UP000275078"/>
    </source>
</evidence>
<sequence>MNCPVHRPMEPPIIWTGTDCIQRVYRTEDSAPVPCLPPVTITIPTQAARPRRLSDNRLSSRLSSKPEILQTHNFDPSQIPPALQGALRTYYADAENFRFTPADTGHCFGKGRSIVRLLDYLTSYESGRIHPALRPVTVELLLFYFTKVEPRLPEFDRTWVKGEEQDSAGIKKCRDGYREIRSWRHPAFTNKLTYKMFFTCILQGFTMQGYGDPVLLWYRGLLRHNHIWLVVRVLEGLLENLRYLFDTGDDIRDEVRDIIVGASGMLEGLLYHDRFRSERLEILLVKYIKEEAVNYDVFRGVKEATALARRHERKETARERGDMKEFHRIENEYKVGKQRTF</sequence>